<sequence length="37" mass="4123">MSSICVICVWKGLRILSTKNQEKIAKNDTEEVLICGV</sequence>
<dbReference type="EMBL" id="CAAKNF010000194">
    <property type="protein sequence ID" value="VIO96419.1"/>
    <property type="molecule type" value="Genomic_DNA"/>
</dbReference>
<accession>A0A1P6BJZ4</accession>
<dbReference type="RefSeq" id="XP_042936340.1">
    <property type="nucleotide sequence ID" value="XM_043080406.1"/>
</dbReference>
<dbReference type="CTD" id="66057719"/>
<evidence type="ECO:0000313" key="1">
    <source>
        <dbReference type="EMBL" id="CDQ02373.1"/>
    </source>
</evidence>
<reference evidence="4" key="4">
    <citation type="submission" date="2022-04" db="UniProtKB">
        <authorList>
            <consortium name="WormBaseParasite"/>
        </authorList>
    </citation>
    <scope>IDENTIFICATION</scope>
</reference>
<gene>
    <name evidence="1" type="primary">Bm12883</name>
    <name evidence="2" type="ORF">BM_BM12883</name>
    <name evidence="1" type="ORF">BM_Bm12883</name>
</gene>
<protein>
    <submittedName>
        <fullName evidence="1 4">Bm12883, isoform d</fullName>
    </submittedName>
</protein>
<evidence type="ECO:0000313" key="3">
    <source>
        <dbReference type="Proteomes" id="UP000006672"/>
    </source>
</evidence>
<name>A0A1P6BJZ4_BRUMA</name>
<organism evidence="1">
    <name type="scientific">Brugia malayi</name>
    <name type="common">Filarial nematode worm</name>
    <dbReference type="NCBI Taxonomy" id="6279"/>
    <lineage>
        <taxon>Eukaryota</taxon>
        <taxon>Metazoa</taxon>
        <taxon>Ecdysozoa</taxon>
        <taxon>Nematoda</taxon>
        <taxon>Chromadorea</taxon>
        <taxon>Rhabditida</taxon>
        <taxon>Spirurina</taxon>
        <taxon>Spiruromorpha</taxon>
        <taxon>Filarioidea</taxon>
        <taxon>Onchocercidae</taxon>
        <taxon>Brugia</taxon>
    </lineage>
</organism>
<reference evidence="2" key="3">
    <citation type="submission" date="2019-04" db="EMBL/GenBank/DDBJ databases">
        <authorList>
            <person name="Howe K."/>
            <person name="Paulini M."/>
            <person name="Williams G."/>
        </authorList>
    </citation>
    <scope>NUCLEOTIDE SEQUENCE [LARGE SCALE GENOMIC DNA]</scope>
    <source>
        <strain evidence="2">FR3</strain>
    </source>
</reference>
<reference evidence="1" key="2">
    <citation type="submission" date="2012-12" db="EMBL/GenBank/DDBJ databases">
        <authorList>
            <consortium name="WormBase Consortium"/>
            <person name="Ghedin E."/>
            <person name="Paulini M."/>
        </authorList>
    </citation>
    <scope>NUCLEOTIDE SEQUENCE</scope>
    <source>
        <strain evidence="1">FR3</strain>
    </source>
</reference>
<accession>A0A4E9FJB3</accession>
<evidence type="ECO:0000313" key="2">
    <source>
        <dbReference type="EMBL" id="VIO96419.1"/>
    </source>
</evidence>
<keyword evidence="3" id="KW-1185">Reference proteome</keyword>
<dbReference type="GeneID" id="66057719"/>
<dbReference type="Proteomes" id="UP000006672">
    <property type="component" value="Unassembled WGS sequence"/>
</dbReference>
<evidence type="ECO:0000313" key="4">
    <source>
        <dbReference type="WBParaSite" id="Bm12883b.1"/>
    </source>
</evidence>
<dbReference type="AlphaFoldDB" id="A0A1P6BJZ4"/>
<dbReference type="EMBL" id="LN857024">
    <property type="protein sequence ID" value="CDQ02373.1"/>
    <property type="molecule type" value="Genomic_DNA"/>
</dbReference>
<proteinExistence type="predicted"/>
<dbReference type="WBParaSite" id="Bm12883b.1">
    <property type="protein sequence ID" value="Bm12883b.1"/>
    <property type="gene ID" value="WBGene00233144"/>
</dbReference>
<reference evidence="1 3" key="1">
    <citation type="journal article" date="2007" name="Science">
        <title>Draft genome of the filarial nematode parasite Brugia malayi.</title>
        <authorList>
            <person name="Ghedin E."/>
            <person name="Wang S."/>
            <person name="Spiro D."/>
            <person name="Caler E."/>
            <person name="Zhao Q."/>
            <person name="Crabtree J."/>
            <person name="Allen J.E."/>
            <person name="Delcher A.L."/>
            <person name="Guiliano D.B."/>
            <person name="Miranda-Saavedra D."/>
            <person name="Angiuoli S.V."/>
            <person name="Creasy T."/>
            <person name="Amedeo P."/>
            <person name="Haas B."/>
            <person name="El-Sayed N.M."/>
            <person name="Wortman J.R."/>
            <person name="Feldblyum T."/>
            <person name="Tallon L."/>
            <person name="Schatz M."/>
            <person name="Shumway M."/>
            <person name="Koo H."/>
            <person name="Salzberg S.L."/>
            <person name="Schobel S."/>
            <person name="Pertea M."/>
            <person name="Pop M."/>
            <person name="White O."/>
            <person name="Barton G.J."/>
            <person name="Carlow C.K."/>
            <person name="Crawford M.J."/>
            <person name="Daub J."/>
            <person name="Dimmic M.W."/>
            <person name="Estes C.F."/>
            <person name="Foster J.M."/>
            <person name="Ganatra M."/>
            <person name="Gregory W.F."/>
            <person name="Johnson N.M."/>
            <person name="Jin J."/>
            <person name="Komuniecki R."/>
            <person name="Korf I."/>
            <person name="Kumar S."/>
            <person name="Laney S."/>
            <person name="Li B.W."/>
            <person name="Li W."/>
            <person name="Lindblom T.H."/>
            <person name="Lustigman S."/>
            <person name="Ma D."/>
            <person name="Maina C.V."/>
            <person name="Martin D.M."/>
            <person name="McCarter J.P."/>
            <person name="McReynolds L."/>
            <person name="Mitreva M."/>
            <person name="Nutman T.B."/>
            <person name="Parkinson J."/>
            <person name="Peregrin-Alvarez J.M."/>
            <person name="Poole C."/>
            <person name="Ren Q."/>
            <person name="Saunders L."/>
            <person name="Sluder A.E."/>
            <person name="Smith K."/>
            <person name="Stanke M."/>
            <person name="Unnasch T.R."/>
            <person name="Ware J."/>
            <person name="Wei A.D."/>
            <person name="Weil G."/>
            <person name="Williams D.J."/>
            <person name="Zhang Y."/>
            <person name="Williams S.A."/>
            <person name="Fraser-Liggett C."/>
            <person name="Slatko B."/>
            <person name="Blaxter M.L."/>
            <person name="Scott A.L."/>
        </authorList>
    </citation>
    <scope>NUCLEOTIDE SEQUENCE</scope>
    <source>
        <strain evidence="1 3">FR3</strain>
    </source>
</reference>